<dbReference type="AlphaFoldDB" id="A0A1I7YJ91"/>
<evidence type="ECO:0000313" key="2">
    <source>
        <dbReference type="Proteomes" id="UP000095287"/>
    </source>
</evidence>
<sequence length="117" mass="12995">MGSNLTPHISSLLSKRTNHISSTSSGHTILVCMKQHILYCSLVIISLQYEKVFRPGSSLKPYGPKTAIFHQETPQLPQGKRSSNRSSGLWLPNFSHRTANVYDGPYKQGPLRSSTVL</sequence>
<protein>
    <submittedName>
        <fullName evidence="3">Ovule protein</fullName>
    </submittedName>
</protein>
<evidence type="ECO:0000313" key="3">
    <source>
        <dbReference type="WBParaSite" id="L893_g1667.t1"/>
    </source>
</evidence>
<accession>A0A1I7YJ91</accession>
<feature type="compositionally biased region" description="Polar residues" evidence="1">
    <location>
        <begin position="72"/>
        <end position="87"/>
    </location>
</feature>
<evidence type="ECO:0000256" key="1">
    <source>
        <dbReference type="SAM" id="MobiDB-lite"/>
    </source>
</evidence>
<organism evidence="2 3">
    <name type="scientific">Steinernema glaseri</name>
    <dbReference type="NCBI Taxonomy" id="37863"/>
    <lineage>
        <taxon>Eukaryota</taxon>
        <taxon>Metazoa</taxon>
        <taxon>Ecdysozoa</taxon>
        <taxon>Nematoda</taxon>
        <taxon>Chromadorea</taxon>
        <taxon>Rhabditida</taxon>
        <taxon>Tylenchina</taxon>
        <taxon>Panagrolaimomorpha</taxon>
        <taxon>Strongyloidoidea</taxon>
        <taxon>Steinernematidae</taxon>
        <taxon>Steinernema</taxon>
    </lineage>
</organism>
<name>A0A1I7YJ91_9BILA</name>
<proteinExistence type="predicted"/>
<reference evidence="3" key="1">
    <citation type="submission" date="2016-11" db="UniProtKB">
        <authorList>
            <consortium name="WormBaseParasite"/>
        </authorList>
    </citation>
    <scope>IDENTIFICATION</scope>
</reference>
<dbReference type="Proteomes" id="UP000095287">
    <property type="component" value="Unplaced"/>
</dbReference>
<keyword evidence="2" id="KW-1185">Reference proteome</keyword>
<dbReference type="WBParaSite" id="L893_g1667.t1">
    <property type="protein sequence ID" value="L893_g1667.t1"/>
    <property type="gene ID" value="L893_g1667"/>
</dbReference>
<feature type="region of interest" description="Disordered" evidence="1">
    <location>
        <begin position="70"/>
        <end position="91"/>
    </location>
</feature>